<dbReference type="Proteomes" id="UP001589710">
    <property type="component" value="Unassembled WGS sequence"/>
</dbReference>
<protein>
    <submittedName>
        <fullName evidence="1">Uncharacterized protein</fullName>
    </submittedName>
</protein>
<reference evidence="1 2" key="1">
    <citation type="submission" date="2024-09" db="EMBL/GenBank/DDBJ databases">
        <authorList>
            <person name="Sun Q."/>
            <person name="Mori K."/>
        </authorList>
    </citation>
    <scope>NUCLEOTIDE SEQUENCE [LARGE SCALE GENOMIC DNA]</scope>
    <source>
        <strain evidence="1 2">JCM 3331</strain>
    </source>
</reference>
<keyword evidence="2" id="KW-1185">Reference proteome</keyword>
<sequence length="77" mass="8182">MQVTRRRKLAEEARISLLGRLIGRRIPLLTAGTTAVALVVAGTAFAQTHQFGTDQVGQVTADGQVVSGNQYIAPYGD</sequence>
<name>A0ABV5RPU6_9ACTN</name>
<dbReference type="EMBL" id="JBHMCG010000266">
    <property type="protein sequence ID" value="MFB9579902.1"/>
    <property type="molecule type" value="Genomic_DNA"/>
</dbReference>
<organism evidence="1 2">
    <name type="scientific">Streptomyces yanii</name>
    <dbReference type="NCBI Taxonomy" id="78510"/>
    <lineage>
        <taxon>Bacteria</taxon>
        <taxon>Bacillati</taxon>
        <taxon>Actinomycetota</taxon>
        <taxon>Actinomycetes</taxon>
        <taxon>Kitasatosporales</taxon>
        <taxon>Streptomycetaceae</taxon>
        <taxon>Streptomyces</taxon>
    </lineage>
</organism>
<evidence type="ECO:0000313" key="2">
    <source>
        <dbReference type="Proteomes" id="UP001589710"/>
    </source>
</evidence>
<feature type="non-terminal residue" evidence="1">
    <location>
        <position position="77"/>
    </location>
</feature>
<comment type="caution">
    <text evidence="1">The sequence shown here is derived from an EMBL/GenBank/DDBJ whole genome shotgun (WGS) entry which is preliminary data.</text>
</comment>
<proteinExistence type="predicted"/>
<gene>
    <name evidence="1" type="ORF">ACFFTL_48615</name>
</gene>
<evidence type="ECO:0000313" key="1">
    <source>
        <dbReference type="EMBL" id="MFB9579902.1"/>
    </source>
</evidence>
<dbReference type="RefSeq" id="WP_386145577.1">
    <property type="nucleotide sequence ID" value="NZ_JBHMCG010000266.1"/>
</dbReference>
<accession>A0ABV5RPU6</accession>